<dbReference type="Gene3D" id="2.40.50.100">
    <property type="match status" value="1"/>
</dbReference>
<dbReference type="InterPro" id="IPR058792">
    <property type="entry name" value="Beta-barrel_RND_2"/>
</dbReference>
<accession>A0A5S3WUS2</accession>
<dbReference type="Gene3D" id="1.10.287.470">
    <property type="entry name" value="Helix hairpin bin"/>
    <property type="match status" value="1"/>
</dbReference>
<dbReference type="Gene3D" id="2.40.30.170">
    <property type="match status" value="1"/>
</dbReference>
<feature type="domain" description="CzcB-like barrel-sandwich hybrid" evidence="5">
    <location>
        <begin position="92"/>
        <end position="226"/>
    </location>
</feature>
<dbReference type="Pfam" id="PF25954">
    <property type="entry name" value="Beta-barrel_RND_2"/>
    <property type="match status" value="1"/>
</dbReference>
<dbReference type="RefSeq" id="WP_138546324.1">
    <property type="nucleotide sequence ID" value="NZ_PNCJ01000036.1"/>
</dbReference>
<dbReference type="Gene3D" id="2.40.420.20">
    <property type="match status" value="1"/>
</dbReference>
<feature type="region of interest" description="Disordered" evidence="2">
    <location>
        <begin position="26"/>
        <end position="46"/>
    </location>
</feature>
<dbReference type="Proteomes" id="UP000306719">
    <property type="component" value="Unassembled WGS sequence"/>
</dbReference>
<gene>
    <name evidence="6" type="ORF">CWB98_19515</name>
</gene>
<feature type="signal peptide" evidence="3">
    <location>
        <begin position="1"/>
        <end position="21"/>
    </location>
</feature>
<reference evidence="7" key="2">
    <citation type="submission" date="2019-06" db="EMBL/GenBank/DDBJ databases">
        <title>Co-occurence of chitin degradation, pigmentation and bioactivity in marine Pseudoalteromonas.</title>
        <authorList>
            <person name="Sonnenschein E.C."/>
            <person name="Bech P.K."/>
        </authorList>
    </citation>
    <scope>NUCLEOTIDE SEQUENCE [LARGE SCALE GENOMIC DNA]</scope>
    <source>
        <strain evidence="7">S2599</strain>
    </source>
</reference>
<dbReference type="AlphaFoldDB" id="A0A5S3WUS2"/>
<dbReference type="EMBL" id="PNCJ01000036">
    <property type="protein sequence ID" value="TMP33615.1"/>
    <property type="molecule type" value="Genomic_DNA"/>
</dbReference>
<feature type="chain" id="PRO_5024430870" evidence="3">
    <location>
        <begin position="22"/>
        <end position="389"/>
    </location>
</feature>
<evidence type="ECO:0000259" key="5">
    <source>
        <dbReference type="Pfam" id="PF25973"/>
    </source>
</evidence>
<dbReference type="PANTHER" id="PTHR30097:SF15">
    <property type="entry name" value="CATION EFFLUX SYSTEM PROTEIN CUSB"/>
    <property type="match status" value="1"/>
</dbReference>
<reference evidence="6 7" key="1">
    <citation type="submission" date="2018-01" db="EMBL/GenBank/DDBJ databases">
        <authorList>
            <person name="Paulsen S."/>
            <person name="Gram L.K."/>
        </authorList>
    </citation>
    <scope>NUCLEOTIDE SEQUENCE [LARGE SCALE GENOMIC DNA]</scope>
    <source>
        <strain evidence="6 7">S2599</strain>
    </source>
</reference>
<evidence type="ECO:0000256" key="1">
    <source>
        <dbReference type="ARBA" id="ARBA00022448"/>
    </source>
</evidence>
<evidence type="ECO:0000313" key="7">
    <source>
        <dbReference type="Proteomes" id="UP000306719"/>
    </source>
</evidence>
<dbReference type="GO" id="GO:0046914">
    <property type="term" value="F:transition metal ion binding"/>
    <property type="evidence" value="ECO:0007669"/>
    <property type="project" value="TreeGrafter"/>
</dbReference>
<dbReference type="InterPro" id="IPR051909">
    <property type="entry name" value="MFP_Cation_Efflux"/>
</dbReference>
<dbReference type="GO" id="GO:0060003">
    <property type="term" value="P:copper ion export"/>
    <property type="evidence" value="ECO:0007669"/>
    <property type="project" value="TreeGrafter"/>
</dbReference>
<feature type="compositionally biased region" description="Basic and acidic residues" evidence="2">
    <location>
        <begin position="26"/>
        <end position="36"/>
    </location>
</feature>
<keyword evidence="1" id="KW-0813">Transport</keyword>
<protein>
    <submittedName>
        <fullName evidence="6">Efflux transporter periplasmic adaptor subunit</fullName>
    </submittedName>
</protein>
<dbReference type="OrthoDB" id="9806939at2"/>
<dbReference type="GO" id="GO:0030288">
    <property type="term" value="C:outer membrane-bounded periplasmic space"/>
    <property type="evidence" value="ECO:0007669"/>
    <property type="project" value="TreeGrafter"/>
</dbReference>
<feature type="domain" description="CusB-like beta-barrel" evidence="4">
    <location>
        <begin position="229"/>
        <end position="299"/>
    </location>
</feature>
<dbReference type="GO" id="GO:0015679">
    <property type="term" value="P:plasma membrane copper ion transport"/>
    <property type="evidence" value="ECO:0007669"/>
    <property type="project" value="TreeGrafter"/>
</dbReference>
<comment type="caution">
    <text evidence="6">The sequence shown here is derived from an EMBL/GenBank/DDBJ whole genome shotgun (WGS) entry which is preliminary data.</text>
</comment>
<evidence type="ECO:0000256" key="2">
    <source>
        <dbReference type="SAM" id="MobiDB-lite"/>
    </source>
</evidence>
<evidence type="ECO:0000313" key="6">
    <source>
        <dbReference type="EMBL" id="TMP33615.1"/>
    </source>
</evidence>
<evidence type="ECO:0000256" key="3">
    <source>
        <dbReference type="SAM" id="SignalP"/>
    </source>
</evidence>
<dbReference type="Pfam" id="PF25973">
    <property type="entry name" value="BSH_CzcB"/>
    <property type="match status" value="1"/>
</dbReference>
<name>A0A5S3WUS2_9GAMM</name>
<sequence length="389" mass="42807">MNKRIFSYAAGLLLISLRVNAGLSADPDHNHAEQHRPAGTADAAQPHAQSVMLNQAQQTKINLKLETVQPAYEHIPLYAPGELKANSYTSYVVTPRIDSVIERRHAVLGQIVKQGDKLVTLFSQDMAQAQADYLIAASEWQRVARLTSASLSESQQVVAKAQFKAAQGTLLAMGMSLSDISRLQETEVHSLGIYTLSAQRSGIVLADNFEQGQRFEPGEAIMQLADESTLWVEVRLAATQQDPINTRTRVEIEHGLRRYPAKVIQQGHTLDPLTRTRIVRLQVDNPDDTLHAGMFVSAYFMFNTASPVIAVPESALVRGTTGEWLVFVEHDAGEFVATPVVRREMIGDRVIIESASPSRVIETGARVVFEGAFFVASELAKSGFDTHNH</sequence>
<proteinExistence type="predicted"/>
<keyword evidence="3" id="KW-0732">Signal</keyword>
<dbReference type="InterPro" id="IPR058647">
    <property type="entry name" value="BSH_CzcB-like"/>
</dbReference>
<dbReference type="PANTHER" id="PTHR30097">
    <property type="entry name" value="CATION EFFLUX SYSTEM PROTEIN CUSB"/>
    <property type="match status" value="1"/>
</dbReference>
<dbReference type="SUPFAM" id="SSF111369">
    <property type="entry name" value="HlyD-like secretion proteins"/>
    <property type="match status" value="1"/>
</dbReference>
<organism evidence="6 7">
    <name type="scientific">Pseudoalteromonas rubra</name>
    <dbReference type="NCBI Taxonomy" id="43658"/>
    <lineage>
        <taxon>Bacteria</taxon>
        <taxon>Pseudomonadati</taxon>
        <taxon>Pseudomonadota</taxon>
        <taxon>Gammaproteobacteria</taxon>
        <taxon>Alteromonadales</taxon>
        <taxon>Pseudoalteromonadaceae</taxon>
        <taxon>Pseudoalteromonas</taxon>
    </lineage>
</organism>
<evidence type="ECO:0000259" key="4">
    <source>
        <dbReference type="Pfam" id="PF25954"/>
    </source>
</evidence>